<feature type="chain" id="PRO_5047484381" evidence="3">
    <location>
        <begin position="22"/>
        <end position="416"/>
    </location>
</feature>
<gene>
    <name evidence="4" type="ORF">H6H04_01360</name>
</gene>
<evidence type="ECO:0000256" key="2">
    <source>
        <dbReference type="SAM" id="MobiDB-lite"/>
    </source>
</evidence>
<name>A0ABR6XYF2_9FLAO</name>
<evidence type="ECO:0000313" key="4">
    <source>
        <dbReference type="EMBL" id="MBC3845013.1"/>
    </source>
</evidence>
<dbReference type="EMBL" id="JACOME010000001">
    <property type="protein sequence ID" value="MBC3845013.1"/>
    <property type="molecule type" value="Genomic_DNA"/>
</dbReference>
<feature type="signal peptide" evidence="3">
    <location>
        <begin position="1"/>
        <end position="21"/>
    </location>
</feature>
<proteinExistence type="predicted"/>
<protein>
    <submittedName>
        <fullName evidence="4">T9SS type A sorting domain-containing protein</fullName>
    </submittedName>
</protein>
<sequence length="416" mass="45237">MKKKLLFLVFPLVFMSLVLHGQDNVWDFGNDVTNFPVGPAFSDTRVIDGLTLVGGGSDFATIEPNSGTWTDGYSSTNRLKSEGNSSVDGSGLPTRRYMEFPVDGSVTVKLWFRFSGSGVPRAVVVADASGTEVMRFDSVGDSDRRYIEADYTGGATTLLVFSEGNAVNYYKLETATIAPPTEDKVWDFGNDTTNFPVGPAFSDTRVIDGLTLVGGGSDFATVEPNSGTWDDGYSSTNRLKSEGNSSVDGSGLPTRRYMEFPITGPVSVKLWYRFSGSGTPRAVVISDNTGAEVARFDSLGDSDRRYLEANYTGSGTSILVFSENNAVNYYKLEVSSTLLSTNDETLGINTNIKSVNDRVFISNVHSSTQVDIYTITGSRQKTIKTNNDIDFILSPGIYIARIKTNKGEKSIKFITY</sequence>
<dbReference type="NCBIfam" id="TIGR04183">
    <property type="entry name" value="Por_Secre_tail"/>
    <property type="match status" value="1"/>
</dbReference>
<feature type="region of interest" description="Disordered" evidence="2">
    <location>
        <begin position="225"/>
        <end position="250"/>
    </location>
</feature>
<dbReference type="InterPro" id="IPR026444">
    <property type="entry name" value="Secre_tail"/>
</dbReference>
<comment type="caution">
    <text evidence="4">The sequence shown here is derived from an EMBL/GenBank/DDBJ whole genome shotgun (WGS) entry which is preliminary data.</text>
</comment>
<keyword evidence="5" id="KW-1185">Reference proteome</keyword>
<keyword evidence="1 3" id="KW-0732">Signal</keyword>
<evidence type="ECO:0000313" key="5">
    <source>
        <dbReference type="Proteomes" id="UP000607435"/>
    </source>
</evidence>
<evidence type="ECO:0000256" key="3">
    <source>
        <dbReference type="SAM" id="SignalP"/>
    </source>
</evidence>
<feature type="compositionally biased region" description="Polar residues" evidence="2">
    <location>
        <begin position="225"/>
        <end position="248"/>
    </location>
</feature>
<reference evidence="4 5" key="1">
    <citation type="submission" date="2020-08" db="EMBL/GenBank/DDBJ databases">
        <title>Winogradskyella ouciana sp. nov., isolated from the hadal seawater of the Mariana Trench.</title>
        <authorList>
            <person name="He X."/>
        </authorList>
    </citation>
    <scope>NUCLEOTIDE SEQUENCE [LARGE SCALE GENOMIC DNA]</scope>
    <source>
        <strain evidence="4 5">KCTC 22026</strain>
    </source>
</reference>
<accession>A0ABR6XYF2</accession>
<dbReference type="RefSeq" id="WP_186844145.1">
    <property type="nucleotide sequence ID" value="NZ_JACOME010000001.1"/>
</dbReference>
<dbReference type="Proteomes" id="UP000607435">
    <property type="component" value="Unassembled WGS sequence"/>
</dbReference>
<organism evidence="4 5">
    <name type="scientific">Winogradskyella echinorum</name>
    <dbReference type="NCBI Taxonomy" id="538189"/>
    <lineage>
        <taxon>Bacteria</taxon>
        <taxon>Pseudomonadati</taxon>
        <taxon>Bacteroidota</taxon>
        <taxon>Flavobacteriia</taxon>
        <taxon>Flavobacteriales</taxon>
        <taxon>Flavobacteriaceae</taxon>
        <taxon>Winogradskyella</taxon>
    </lineage>
</organism>
<evidence type="ECO:0000256" key="1">
    <source>
        <dbReference type="ARBA" id="ARBA00022729"/>
    </source>
</evidence>